<reference evidence="4" key="1">
    <citation type="journal article" date="2014" name="Int. J. Syst. Evol. Microbiol.">
        <title>Complete genome sequence of Corynebacterium casei LMG S-19264T (=DSM 44701T), isolated from a smear-ripened cheese.</title>
        <authorList>
            <consortium name="US DOE Joint Genome Institute (JGI-PGF)"/>
            <person name="Walter F."/>
            <person name="Albersmeier A."/>
            <person name="Kalinowski J."/>
            <person name="Ruckert C."/>
        </authorList>
    </citation>
    <scope>NUCLEOTIDE SEQUENCE</scope>
    <source>
        <strain evidence="4">JCM 3091</strain>
    </source>
</reference>
<dbReference type="Pfam" id="PF07591">
    <property type="entry name" value="PT-HINT"/>
    <property type="match status" value="1"/>
</dbReference>
<feature type="region of interest" description="Disordered" evidence="2">
    <location>
        <begin position="45"/>
        <end position="71"/>
    </location>
</feature>
<feature type="compositionally biased region" description="Low complexity" evidence="2">
    <location>
        <begin position="1965"/>
        <end position="1976"/>
    </location>
</feature>
<dbReference type="NCBIfam" id="TIGR03696">
    <property type="entry name" value="Rhs_assc_core"/>
    <property type="match status" value="1"/>
</dbReference>
<proteinExistence type="predicted"/>
<dbReference type="InterPro" id="IPR022385">
    <property type="entry name" value="Rhs_assc_core"/>
</dbReference>
<dbReference type="PANTHER" id="PTHR32305:SF17">
    <property type="entry name" value="TRNA NUCLEASE WAPA"/>
    <property type="match status" value="1"/>
</dbReference>
<evidence type="ECO:0000256" key="1">
    <source>
        <dbReference type="ARBA" id="ARBA00022737"/>
    </source>
</evidence>
<dbReference type="InterPro" id="IPR031325">
    <property type="entry name" value="RHS_repeat"/>
</dbReference>
<evidence type="ECO:0000256" key="2">
    <source>
        <dbReference type="SAM" id="MobiDB-lite"/>
    </source>
</evidence>
<dbReference type="SUPFAM" id="SSF51294">
    <property type="entry name" value="Hedgehog/intein (Hint) domain"/>
    <property type="match status" value="1"/>
</dbReference>
<feature type="region of interest" description="Disordered" evidence="2">
    <location>
        <begin position="903"/>
        <end position="927"/>
    </location>
</feature>
<dbReference type="RefSeq" id="WP_189113834.1">
    <property type="nucleotide sequence ID" value="NZ_BMQC01000005.1"/>
</dbReference>
<reference evidence="4" key="2">
    <citation type="submission" date="2020-09" db="EMBL/GenBank/DDBJ databases">
        <authorList>
            <person name="Sun Q."/>
            <person name="Ohkuma M."/>
        </authorList>
    </citation>
    <scope>NUCLEOTIDE SEQUENCE</scope>
    <source>
        <strain evidence="4">JCM 3091</strain>
    </source>
</reference>
<evidence type="ECO:0000259" key="3">
    <source>
        <dbReference type="SMART" id="SM00306"/>
    </source>
</evidence>
<dbReference type="CDD" id="cd20745">
    <property type="entry name" value="FIX_RhsA_AHH_HNH-like"/>
    <property type="match status" value="1"/>
</dbReference>
<dbReference type="EMBL" id="BMQC01000005">
    <property type="protein sequence ID" value="GGK26412.1"/>
    <property type="molecule type" value="Genomic_DNA"/>
</dbReference>
<sequence>MLRAKARVTGPPAGRPSGAARWRRWGAAATLGVLAAGLVQVPAAAVDRDTRRPESQKTASVPVKPQGLRPAAAPKHAEWKPRAAWPEAASAEVAVAPAGRRGDPQKVGSLPVRVVAPQGRAGLTPAQVPAKVRVEVLDRETADRVGVAGLPMRISRADGGAAAGTVGLEVDLSAFADSFGADWTTRARFVTTPTCDGEECGNTTLLPTSSDDGARLLRAEVPAIPAARRGAADEPLLAIAGGASGQGGTFQATSLSPAGSWQVSGNSGAFNWSYPLRMPPALAGPAPELSLQYNSGTTDGRTGATNAQPSVVGEGFDFAGAGFIERSYRSCLDDGHKDPEPVADPKKRKSRYDLCWPGKGDHLTMSFGGRNGELVRSGTDQWRLKSDDGTRIERRRGAPNGDDDGEYFVVTTTDGTRHHFGRTKRTDADGEGTDSTLTVPVFGDDEGEPCHKAEFKDAHCRQGWRWNLDYTVDVHGNSMTYYYNKETNKYAAAADDAKVMEYDRGSFLERIEYGGREGGEAAAPAPMRVVFGVDARCKPMSSPKVTCKEGLNPTTAVAWRDVPHDQICAPRADDKKPKCKGQWSPTFFTRVRMSRITTQIHVGGAYQDVDTWNLAHDFPDAGEESPALWLDSVTHTGGSGKDAITLPPTVFGKGVALPNRVNEKNSLPFRKFRLSAIQTESGGVVDVRYSEPSCPAARPAPQSNRALCFPSYWRKDADNGKEDWFHKYVVRSVREDSRIGLESDQKLTSYEYATPAWRYDDGELQKADTKTWGQFRGFEKVTTTTGAPSDPLRLRAEAAFLQGMHGDREDRGGGRKQVVRTTEDGVRVTDHDRLQGFVLSQRQWDETGKEVNATLHTPWLSAPTATEGDDEARLTQPGTTKSRTRLDSGTRWTGIVHHYDAHGMVDRSDDQGDLGPDGRNTGAAAADDSCTDYSYARNTDRNLLTLLSRVTTTSRPCTGARARLAADTVVSDVVTRYAGGDKPANGDVVATEELSGFRDGAPTHVAVSRSTYDEYGRVLTSTDVKGRKTTTAYRHERPGGVVVGMTVRDAKDHVTSSKVAPAFGEVVETVDPNNARTKMELDALGRLRKVWLPDRAEDLLPNHEYQYQVRNDDVSTVATRSLSGGGVTTTYEIHDPLLRPLQTQRQTRFGRLITDTTYDARGLAVRRVGPFFNDRAPDGKLVDVADSGANAPQTTTTYDGAGRATAETFRAPGKEWTTTTSHHGDHTVVTPPAGGTPRATFTNAQGLTTKLWEYRTPKPTGDEKDADVTTYEYDHADRMRRVRDHTGHEWSFEYDLRGRQTVAVDPDTGRTSTTYDDFDRVASVTAAGRTLDYEYDLLGRPASVKQGDTPLLGWTYDAGIPNGKGRAHTATRYVGGNAYASEVLGYDVAGRPLETKISIPRSEGRLAGDYVSKATYEADGAVGSVTYPAAGDLPEEKVETYYNTLGQPLILRGSRNTYVGETIYSPFGEPLQRGLLTTQASEMTWQTYEYEEGTRRLSSVAIDREKTPDADSKVSYAYDPTGNILKIAENAARGGREAQCFRYDHQRRVKDVWAQATTDCAGEPSDKVLGGPAPYWQSFDYDAAGNRVAQIDHGVAGGATVAKTFRPFGAGKFPAHAVDKAETTVQARGSRSVTGDEYAYDQAGRMTRRKLGDTVDQKLTWDAEGHVERITHKDGRSTSFVYDAEGNRLVKRDETDQSATLYLGNQELRVDLRNPDPTRQTAAGTRYYSHGGQTVAVRTSGGLSWLTGGQNGTSEIAVDSVSQQVVRQRTKPFGEPRGADTPLPGSRGFVGGTVDRSLNLVHLGAREYDPASGRFISPDPVMDFSDPQQLNAYGYGRNNPLSFADPSGMFWGRWNWNLVGHGVLDVVGMIPGPVGMVANGINAGWYAAQGDWTNAAMSAAGMIPGGKFLAKGAMALKNTVRTADTAKDVAKAAGNAKDATKAARQLTPPSAAKPKPAPKPEAPARPKQSAASAKSADGGGKASPKRGADAEGKPDSAPSRGSGGDKCHSFDPATKVAMGDGSTKAIGEVQVGDEVLATDPESRQSSVEKVTSTFTNQDQALTDVTVVDGRGRDEVLRTTQNHPFWSETRGAWVDAGELRAGERLRSDGEPVRVAKTVSYRGNAEMNDLTVATFHTYHVLAGNTPILVHNCGDDIPENEGDHFYRGVDEQHRDFATSHAGDVTPVGGNSNWMQHNDGSVDSAFTSWTSSRAVAESHASKMSGRGIVLMMRRGTRPIIDMRAMGLDKFGESEVLVEGAVKGLKHYHYVRLPQ</sequence>
<evidence type="ECO:0000313" key="5">
    <source>
        <dbReference type="Proteomes" id="UP000662200"/>
    </source>
</evidence>
<dbReference type="Pfam" id="PF25023">
    <property type="entry name" value="TEN_YD-shell"/>
    <property type="match status" value="1"/>
</dbReference>
<dbReference type="Gene3D" id="2.170.16.10">
    <property type="entry name" value="Hedgehog/Intein (Hint) domain"/>
    <property type="match status" value="1"/>
</dbReference>
<evidence type="ECO:0000313" key="4">
    <source>
        <dbReference type="EMBL" id="GGK26412.1"/>
    </source>
</evidence>
<dbReference type="NCBIfam" id="TIGR01643">
    <property type="entry name" value="YD_repeat_2x"/>
    <property type="match status" value="2"/>
</dbReference>
<keyword evidence="5" id="KW-1185">Reference proteome</keyword>
<feature type="compositionally biased region" description="Basic and acidic residues" evidence="2">
    <location>
        <begin position="46"/>
        <end position="55"/>
    </location>
</feature>
<dbReference type="Gene3D" id="2.180.10.10">
    <property type="entry name" value="RHS repeat-associated core"/>
    <property type="match status" value="2"/>
</dbReference>
<organism evidence="4 5">
    <name type="scientific">Pilimelia terevasa</name>
    <dbReference type="NCBI Taxonomy" id="53372"/>
    <lineage>
        <taxon>Bacteria</taxon>
        <taxon>Bacillati</taxon>
        <taxon>Actinomycetota</taxon>
        <taxon>Actinomycetes</taxon>
        <taxon>Micromonosporales</taxon>
        <taxon>Micromonosporaceae</taxon>
        <taxon>Pilimelia</taxon>
    </lineage>
</organism>
<dbReference type="SMART" id="SM00306">
    <property type="entry name" value="HintN"/>
    <property type="match status" value="1"/>
</dbReference>
<name>A0A8J3BJX8_9ACTN</name>
<dbReference type="CDD" id="cd00081">
    <property type="entry name" value="Hint"/>
    <property type="match status" value="1"/>
</dbReference>
<feature type="region of interest" description="Disordered" evidence="2">
    <location>
        <begin position="857"/>
        <end position="888"/>
    </location>
</feature>
<dbReference type="InterPro" id="IPR050708">
    <property type="entry name" value="T6SS_VgrG/RHS"/>
</dbReference>
<feature type="region of interest" description="Disordered" evidence="2">
    <location>
        <begin position="1215"/>
        <end position="1238"/>
    </location>
</feature>
<feature type="compositionally biased region" description="Low complexity" evidence="2">
    <location>
        <begin position="10"/>
        <end position="20"/>
    </location>
</feature>
<feature type="region of interest" description="Disordered" evidence="2">
    <location>
        <begin position="1"/>
        <end position="20"/>
    </location>
</feature>
<protein>
    <recommendedName>
        <fullName evidence="3">Hint domain-containing protein</fullName>
    </recommendedName>
</protein>
<dbReference type="InterPro" id="IPR036844">
    <property type="entry name" value="Hint_dom_sf"/>
</dbReference>
<dbReference type="Proteomes" id="UP000662200">
    <property type="component" value="Unassembled WGS sequence"/>
</dbReference>
<dbReference type="PANTHER" id="PTHR32305">
    <property type="match status" value="1"/>
</dbReference>
<dbReference type="InterPro" id="IPR003587">
    <property type="entry name" value="Hint_dom_N"/>
</dbReference>
<dbReference type="InterPro" id="IPR006530">
    <property type="entry name" value="YD"/>
</dbReference>
<gene>
    <name evidence="4" type="ORF">GCM10010124_18810</name>
</gene>
<keyword evidence="1" id="KW-0677">Repeat</keyword>
<dbReference type="InterPro" id="IPR056823">
    <property type="entry name" value="TEN-like_YD-shell"/>
</dbReference>
<accession>A0A8J3BJX8</accession>
<feature type="domain" description="Hint" evidence="3">
    <location>
        <begin position="2007"/>
        <end position="2108"/>
    </location>
</feature>
<comment type="caution">
    <text evidence="4">The sequence shown here is derived from an EMBL/GenBank/DDBJ whole genome shotgun (WGS) entry which is preliminary data.</text>
</comment>
<feature type="region of interest" description="Disordered" evidence="2">
    <location>
        <begin position="1934"/>
        <end position="2021"/>
    </location>
</feature>
<dbReference type="Pfam" id="PF05593">
    <property type="entry name" value="RHS_repeat"/>
    <property type="match status" value="1"/>
</dbReference>